<sequence>MGSSKEAGVPDTVLFIPCEFNTCLIFSPTEGFNAPDPRLALSLLTLYRMKLRRLYHSENRYQRAPFRLCASFFASSDLPSGLFPVSFLLFVCFCARVPVCFVMSAVLPCA</sequence>
<evidence type="ECO:0000313" key="2">
    <source>
        <dbReference type="EMBL" id="PBK62271.1"/>
    </source>
</evidence>
<dbReference type="EMBL" id="KZ293468">
    <property type="protein sequence ID" value="PBK62271.1"/>
    <property type="molecule type" value="Genomic_DNA"/>
</dbReference>
<dbReference type="AlphaFoldDB" id="A0A2H3AU66"/>
<proteinExistence type="predicted"/>
<evidence type="ECO:0008006" key="4">
    <source>
        <dbReference type="Google" id="ProtNLM"/>
    </source>
</evidence>
<accession>A0A2H3AU66</accession>
<organism evidence="2 3">
    <name type="scientific">Armillaria solidipes</name>
    <dbReference type="NCBI Taxonomy" id="1076256"/>
    <lineage>
        <taxon>Eukaryota</taxon>
        <taxon>Fungi</taxon>
        <taxon>Dikarya</taxon>
        <taxon>Basidiomycota</taxon>
        <taxon>Agaricomycotina</taxon>
        <taxon>Agaricomycetes</taxon>
        <taxon>Agaricomycetidae</taxon>
        <taxon>Agaricales</taxon>
        <taxon>Marasmiineae</taxon>
        <taxon>Physalacriaceae</taxon>
        <taxon>Armillaria</taxon>
    </lineage>
</organism>
<reference evidence="3" key="1">
    <citation type="journal article" date="2017" name="Nat. Ecol. Evol.">
        <title>Genome expansion and lineage-specific genetic innovations in the forest pathogenic fungi Armillaria.</title>
        <authorList>
            <person name="Sipos G."/>
            <person name="Prasanna A.N."/>
            <person name="Walter M.C."/>
            <person name="O'Connor E."/>
            <person name="Balint B."/>
            <person name="Krizsan K."/>
            <person name="Kiss B."/>
            <person name="Hess J."/>
            <person name="Varga T."/>
            <person name="Slot J."/>
            <person name="Riley R."/>
            <person name="Boka B."/>
            <person name="Rigling D."/>
            <person name="Barry K."/>
            <person name="Lee J."/>
            <person name="Mihaltcheva S."/>
            <person name="LaButti K."/>
            <person name="Lipzen A."/>
            <person name="Waldron R."/>
            <person name="Moloney N.M."/>
            <person name="Sperisen C."/>
            <person name="Kredics L."/>
            <person name="Vagvoelgyi C."/>
            <person name="Patrignani A."/>
            <person name="Fitzpatrick D."/>
            <person name="Nagy I."/>
            <person name="Doyle S."/>
            <person name="Anderson J.B."/>
            <person name="Grigoriev I.V."/>
            <person name="Gueldener U."/>
            <person name="Muensterkoetter M."/>
            <person name="Nagy L.G."/>
        </authorList>
    </citation>
    <scope>NUCLEOTIDE SEQUENCE [LARGE SCALE GENOMIC DNA]</scope>
    <source>
        <strain evidence="3">28-4</strain>
    </source>
</reference>
<evidence type="ECO:0000313" key="3">
    <source>
        <dbReference type="Proteomes" id="UP000218334"/>
    </source>
</evidence>
<keyword evidence="1" id="KW-0472">Membrane</keyword>
<protein>
    <recommendedName>
        <fullName evidence="4">Transmembrane protein</fullName>
    </recommendedName>
</protein>
<keyword evidence="1" id="KW-0812">Transmembrane</keyword>
<evidence type="ECO:0000256" key="1">
    <source>
        <dbReference type="SAM" id="Phobius"/>
    </source>
</evidence>
<feature type="transmembrane region" description="Helical" evidence="1">
    <location>
        <begin position="82"/>
        <end position="107"/>
    </location>
</feature>
<keyword evidence="1" id="KW-1133">Transmembrane helix</keyword>
<keyword evidence="3" id="KW-1185">Reference proteome</keyword>
<gene>
    <name evidence="2" type="ORF">ARMSODRAFT_610059</name>
</gene>
<dbReference type="Proteomes" id="UP000218334">
    <property type="component" value="Unassembled WGS sequence"/>
</dbReference>
<name>A0A2H3AU66_9AGAR</name>